<dbReference type="EMBL" id="WKJH01000006">
    <property type="protein sequence ID" value="MRX64444.1"/>
    <property type="molecule type" value="Genomic_DNA"/>
</dbReference>
<sequence length="411" mass="47931">MKKRTKLLLTILLTISGTTFAQIGDYSEKREISGITEKWHALELPTSVYNGLSDNLSDLRIYGVSTKDTIEAPYLLNVKKEKHVQKEVVFSLINTVSRANTHYFTFEVPTTKTLNEILLNFKNENFDWKVKLEGSQEQSKWFTILEDSRILSIKNEQTDYRFSHLKFPNSKYRYYRISFKSDVAPKLLDAKIYLHETIEAQYNMAEIGDYEISRNKEKKQTIVQIALKQRQPISFLNLDIPNDYDYYRSFQVQYAQDSVPTDKGIKFTYRTLFRGTLNSIEKNEFNFNSVMAKNLRIIIDDHDNQPLNITNMSVKGYKHYLKARFTDKRDYFLVYGNINAETPNYDIVHTSKSIPTSLIRVDLGPEIHIPKNGKEQIAPLFENKIWLWSVMAIVILVIGGFTLKMMSKKES</sequence>
<evidence type="ECO:0000256" key="2">
    <source>
        <dbReference type="SAM" id="SignalP"/>
    </source>
</evidence>
<dbReference type="Gene3D" id="2.60.120.260">
    <property type="entry name" value="Galactose-binding domain-like"/>
    <property type="match status" value="1"/>
</dbReference>
<evidence type="ECO:0000256" key="1">
    <source>
        <dbReference type="SAM" id="Phobius"/>
    </source>
</evidence>
<dbReference type="RefSeq" id="WP_154366323.1">
    <property type="nucleotide sequence ID" value="NZ_WKJH01000006.1"/>
</dbReference>
<keyword evidence="1" id="KW-1133">Transmembrane helix</keyword>
<comment type="caution">
    <text evidence="3">The sequence shown here is derived from an EMBL/GenBank/DDBJ whole genome shotgun (WGS) entry which is preliminary data.</text>
</comment>
<proteinExistence type="predicted"/>
<feature type="transmembrane region" description="Helical" evidence="1">
    <location>
        <begin position="385"/>
        <end position="403"/>
    </location>
</feature>
<keyword evidence="1" id="KW-0812">Transmembrane</keyword>
<evidence type="ECO:0000313" key="3">
    <source>
        <dbReference type="EMBL" id="MRX64444.1"/>
    </source>
</evidence>
<gene>
    <name evidence="3" type="ORF">GJ691_09700</name>
</gene>
<keyword evidence="1" id="KW-0472">Membrane</keyword>
<keyword evidence="4" id="KW-1185">Reference proteome</keyword>
<dbReference type="Proteomes" id="UP000443153">
    <property type="component" value="Unassembled WGS sequence"/>
</dbReference>
<organism evidence="3 4">
    <name type="scientific">Maribacter luteus</name>
    <dbReference type="NCBI Taxonomy" id="2594478"/>
    <lineage>
        <taxon>Bacteria</taxon>
        <taxon>Pseudomonadati</taxon>
        <taxon>Bacteroidota</taxon>
        <taxon>Flavobacteriia</taxon>
        <taxon>Flavobacteriales</taxon>
        <taxon>Flavobacteriaceae</taxon>
        <taxon>Maribacter</taxon>
    </lineage>
</organism>
<evidence type="ECO:0000313" key="4">
    <source>
        <dbReference type="Proteomes" id="UP000443153"/>
    </source>
</evidence>
<reference evidence="3 4" key="1">
    <citation type="submission" date="2019-11" db="EMBL/GenBank/DDBJ databases">
        <title>Maribacter lutea sp. nov., a marine bacterium isolated from intertidal sand.</title>
        <authorList>
            <person name="Liu A."/>
        </authorList>
    </citation>
    <scope>NUCLEOTIDE SEQUENCE [LARGE SCALE GENOMIC DNA]</scope>
    <source>
        <strain evidence="3 4">RZ05</strain>
    </source>
</reference>
<keyword evidence="2" id="KW-0732">Signal</keyword>
<feature type="signal peptide" evidence="2">
    <location>
        <begin position="1"/>
        <end position="21"/>
    </location>
</feature>
<dbReference type="AlphaFoldDB" id="A0A6I2MQC8"/>
<name>A0A6I2MQC8_9FLAO</name>
<dbReference type="InterPro" id="IPR025060">
    <property type="entry name" value="DUF3999"/>
</dbReference>
<protein>
    <submittedName>
        <fullName evidence="3">DUF3999 family protein</fullName>
    </submittedName>
</protein>
<accession>A0A6I2MQC8</accession>
<feature type="chain" id="PRO_5026130991" evidence="2">
    <location>
        <begin position="22"/>
        <end position="411"/>
    </location>
</feature>
<dbReference type="Pfam" id="PF13163">
    <property type="entry name" value="DUF3999"/>
    <property type="match status" value="1"/>
</dbReference>
<dbReference type="OrthoDB" id="994644at2"/>